<evidence type="ECO:0000256" key="13">
    <source>
        <dbReference type="SAM" id="SignalP"/>
    </source>
</evidence>
<comment type="subcellular location">
    <subcellularLocation>
        <location evidence="1">Cell membrane</location>
        <topology evidence="1">Single-pass type I membrane protein</topology>
    </subcellularLocation>
</comment>
<gene>
    <name evidence="16" type="ORF">LSAT_V11C600318030</name>
</gene>
<evidence type="ECO:0000256" key="1">
    <source>
        <dbReference type="ARBA" id="ARBA00004251"/>
    </source>
</evidence>
<feature type="transmembrane region" description="Helical" evidence="12">
    <location>
        <begin position="824"/>
        <end position="849"/>
    </location>
</feature>
<evidence type="ECO:0000256" key="5">
    <source>
        <dbReference type="ARBA" id="ARBA00022692"/>
    </source>
</evidence>
<dbReference type="PANTHER" id="PTHR48063">
    <property type="entry name" value="LRR RECEPTOR-LIKE KINASE"/>
    <property type="match status" value="1"/>
</dbReference>
<keyword evidence="8 12" id="KW-1133">Transmembrane helix</keyword>
<keyword evidence="11" id="KW-0325">Glycoprotein</keyword>
<dbReference type="FunFam" id="3.80.10.10:FF:000275">
    <property type="entry name" value="Leucine-rich repeat receptor-like protein kinase"/>
    <property type="match status" value="1"/>
</dbReference>
<proteinExistence type="inferred from homology"/>
<dbReference type="GO" id="GO:0051707">
    <property type="term" value="P:response to other organism"/>
    <property type="evidence" value="ECO:0007669"/>
    <property type="project" value="UniProtKB-ARBA"/>
</dbReference>
<dbReference type="InterPro" id="IPR001611">
    <property type="entry name" value="Leu-rich_rpt"/>
</dbReference>
<dbReference type="SUPFAM" id="SSF52058">
    <property type="entry name" value="L domain-like"/>
    <property type="match status" value="1"/>
</dbReference>
<feature type="signal peptide" evidence="13">
    <location>
        <begin position="1"/>
        <end position="21"/>
    </location>
</feature>
<evidence type="ECO:0000256" key="11">
    <source>
        <dbReference type="ARBA" id="ARBA00023180"/>
    </source>
</evidence>
<keyword evidence="5 12" id="KW-0812">Transmembrane</keyword>
<accession>A0A9R1X3K8</accession>
<dbReference type="InterPro" id="IPR046956">
    <property type="entry name" value="RLP23-like"/>
</dbReference>
<dbReference type="PROSITE" id="PS51450">
    <property type="entry name" value="LRR"/>
    <property type="match status" value="2"/>
</dbReference>
<evidence type="ECO:0000259" key="14">
    <source>
        <dbReference type="Pfam" id="PF08263"/>
    </source>
</evidence>
<dbReference type="InterPro" id="IPR032675">
    <property type="entry name" value="LRR_dom_sf"/>
</dbReference>
<evidence type="ECO:0000256" key="6">
    <source>
        <dbReference type="ARBA" id="ARBA00022729"/>
    </source>
</evidence>
<evidence type="ECO:0000313" key="16">
    <source>
        <dbReference type="EMBL" id="KAJ0199420.1"/>
    </source>
</evidence>
<dbReference type="Proteomes" id="UP000235145">
    <property type="component" value="Unassembled WGS sequence"/>
</dbReference>
<dbReference type="InterPro" id="IPR003591">
    <property type="entry name" value="Leu-rich_rpt_typical-subtyp"/>
</dbReference>
<dbReference type="Pfam" id="PF08263">
    <property type="entry name" value="LRRNT_2"/>
    <property type="match status" value="1"/>
</dbReference>
<dbReference type="Pfam" id="PF23598">
    <property type="entry name" value="LRR_14"/>
    <property type="match status" value="1"/>
</dbReference>
<dbReference type="PRINTS" id="PR00019">
    <property type="entry name" value="LEURICHRPT"/>
</dbReference>
<keyword evidence="10" id="KW-0675">Receptor</keyword>
<dbReference type="GO" id="GO:0006952">
    <property type="term" value="P:defense response"/>
    <property type="evidence" value="ECO:0007669"/>
    <property type="project" value="UniProtKB-ARBA"/>
</dbReference>
<evidence type="ECO:0008006" key="18">
    <source>
        <dbReference type="Google" id="ProtNLM"/>
    </source>
</evidence>
<keyword evidence="6 13" id="KW-0732">Signal</keyword>
<dbReference type="Gene3D" id="3.80.10.10">
    <property type="entry name" value="Ribonuclease Inhibitor"/>
    <property type="match status" value="3"/>
</dbReference>
<keyword evidence="17" id="KW-1185">Reference proteome</keyword>
<keyword evidence="4" id="KW-0433">Leucine-rich repeat</keyword>
<reference evidence="16 17" key="1">
    <citation type="journal article" date="2017" name="Nat. Commun.">
        <title>Genome assembly with in vitro proximity ligation data and whole-genome triplication in lettuce.</title>
        <authorList>
            <person name="Reyes-Chin-Wo S."/>
            <person name="Wang Z."/>
            <person name="Yang X."/>
            <person name="Kozik A."/>
            <person name="Arikit S."/>
            <person name="Song C."/>
            <person name="Xia L."/>
            <person name="Froenicke L."/>
            <person name="Lavelle D.O."/>
            <person name="Truco M.J."/>
            <person name="Xia R."/>
            <person name="Zhu S."/>
            <person name="Xu C."/>
            <person name="Xu H."/>
            <person name="Xu X."/>
            <person name="Cox K."/>
            <person name="Korf I."/>
            <person name="Meyers B.C."/>
            <person name="Michelmore R.W."/>
        </authorList>
    </citation>
    <scope>NUCLEOTIDE SEQUENCE [LARGE SCALE GENOMIC DNA]</scope>
    <source>
        <strain evidence="17">cv. Salinas</strain>
        <tissue evidence="16">Seedlings</tissue>
    </source>
</reference>
<feature type="chain" id="PRO_5040423066" description="Leucine-rich repeat-containing N-terminal plant-type domain-containing protein" evidence="13">
    <location>
        <begin position="22"/>
        <end position="884"/>
    </location>
</feature>
<keyword evidence="3" id="KW-1003">Cell membrane</keyword>
<comment type="similarity">
    <text evidence="2">Belongs to the RLP family.</text>
</comment>
<evidence type="ECO:0000256" key="7">
    <source>
        <dbReference type="ARBA" id="ARBA00022737"/>
    </source>
</evidence>
<evidence type="ECO:0000256" key="3">
    <source>
        <dbReference type="ARBA" id="ARBA00022475"/>
    </source>
</evidence>
<keyword evidence="7" id="KW-0677">Repeat</keyword>
<organism evidence="16 17">
    <name type="scientific">Lactuca sativa</name>
    <name type="common">Garden lettuce</name>
    <dbReference type="NCBI Taxonomy" id="4236"/>
    <lineage>
        <taxon>Eukaryota</taxon>
        <taxon>Viridiplantae</taxon>
        <taxon>Streptophyta</taxon>
        <taxon>Embryophyta</taxon>
        <taxon>Tracheophyta</taxon>
        <taxon>Spermatophyta</taxon>
        <taxon>Magnoliopsida</taxon>
        <taxon>eudicotyledons</taxon>
        <taxon>Gunneridae</taxon>
        <taxon>Pentapetalae</taxon>
        <taxon>asterids</taxon>
        <taxon>campanulids</taxon>
        <taxon>Asterales</taxon>
        <taxon>Asteraceae</taxon>
        <taxon>Cichorioideae</taxon>
        <taxon>Cichorieae</taxon>
        <taxon>Lactucinae</taxon>
        <taxon>Lactuca</taxon>
    </lineage>
</organism>
<evidence type="ECO:0000313" key="17">
    <source>
        <dbReference type="Proteomes" id="UP000235145"/>
    </source>
</evidence>
<dbReference type="SMART" id="SM00369">
    <property type="entry name" value="LRR_TYP"/>
    <property type="match status" value="10"/>
</dbReference>
<evidence type="ECO:0000256" key="4">
    <source>
        <dbReference type="ARBA" id="ARBA00022614"/>
    </source>
</evidence>
<dbReference type="PANTHER" id="PTHR48063:SF103">
    <property type="entry name" value="LEUCINE-RICH RECEPTOR-LIKE KINASE FAMILY PROTEIN"/>
    <property type="match status" value="1"/>
</dbReference>
<dbReference type="FunFam" id="3.80.10.10:FF:000413">
    <property type="entry name" value="Inactive leucine-rich repeat receptor-like protein kinase"/>
    <property type="match status" value="1"/>
</dbReference>
<evidence type="ECO:0000256" key="8">
    <source>
        <dbReference type="ARBA" id="ARBA00022989"/>
    </source>
</evidence>
<dbReference type="SUPFAM" id="SSF52047">
    <property type="entry name" value="RNI-like"/>
    <property type="match status" value="1"/>
</dbReference>
<keyword evidence="9 12" id="KW-0472">Membrane</keyword>
<sequence length="884" mass="99372">MNPCVFVIFSLLLLHLETTTSNQLGGGDENGVIMRKCSDKERRSLLDFKARLQDPDETLSTWRSEEEEEDCCKWRGVTCNNQTGRVIELNISSGGLEGEISNSLLNLSYLIHLDLFSNSFHGIIPTFIGSMTRLRYLHLGSNHLNGTIPRSIGCLTELRELYLSGNSLYGIIPLELGNLTNLQVLNLGSLGKCRAGNLEWLSHLSHLEALEMDGLSLAKQNYWVDVILSLRKLSFLSLGGCELSQVMYPYSFSFLNSSSSSIQSLYLGNNNLTSSMYRWLFPLTSNKLRRLDISRNMLDGIPKYLGNLCNLERLYFYNNFAVVEFPDFLNNLSGCTSLTLQGLYVGHNRLIGTLSNETLRFKNLSILGMKSCNLGPHFPRWIQTLKNLSYLDIANNRISDTIPLGFWDMWPSQLTYLNLSSNNISGKAPDLSSKSGYISMIDLSSNRFYGPITNVSSTLTSLHLSRNKFYGGISFLCQINQGFLVILDLSHNFLSGQIPDCLWHFKELKILNLEHNNLSGRLPTSVGSLIKLESLDLYKNNFSGELPLSLKSCTSLNSLNLGANKFCGNVPLWIGENLLKLYVLILRSNNFFGTIPLQLCQLEGIRILDLSVNNLHGTIPLCLGNLTSMIQEGFLPTHNVHSYSVKFFYSGGYLYDERDDKYIDHAVIEWKGYEREFIKNLGLLKSIDLSSNNLTGQIPYEVTKLYGLRALNLSKNGLHGEIPEKIGQLKQLETLDLSRNNLSGEMPLSMSGMNFLNHLDVSYNSLSGRIPSSTQLQSIDPSRYIGNPRLCGPPLTKKCHGDDESKVPHVIAESEDGGEDTDEFWGWFYIGGGTGFATGFWIACGALLLNRRGRHAFFHFYDRCKDLVYVKVMVFFANLQRVEM</sequence>
<dbReference type="AlphaFoldDB" id="A0A9R1X3K8"/>
<evidence type="ECO:0000259" key="15">
    <source>
        <dbReference type="Pfam" id="PF23598"/>
    </source>
</evidence>
<dbReference type="InterPro" id="IPR013210">
    <property type="entry name" value="LRR_N_plant-typ"/>
</dbReference>
<dbReference type="Pfam" id="PF00560">
    <property type="entry name" value="LRR_1"/>
    <property type="match status" value="10"/>
</dbReference>
<dbReference type="FunFam" id="3.80.10.10:FF:000213">
    <property type="entry name" value="Tyrosine-sulfated glycopeptide receptor 1"/>
    <property type="match status" value="1"/>
</dbReference>
<feature type="domain" description="Leucine-rich repeat-containing N-terminal plant-type" evidence="14">
    <location>
        <begin position="39"/>
        <end position="80"/>
    </location>
</feature>
<name>A0A9R1X3K8_LACSA</name>
<dbReference type="GO" id="GO:0005886">
    <property type="term" value="C:plasma membrane"/>
    <property type="evidence" value="ECO:0007669"/>
    <property type="project" value="UniProtKB-SubCell"/>
</dbReference>
<dbReference type="InterPro" id="IPR055414">
    <property type="entry name" value="LRR_R13L4/SHOC2-like"/>
</dbReference>
<dbReference type="EMBL" id="NBSK02000006">
    <property type="protein sequence ID" value="KAJ0199420.1"/>
    <property type="molecule type" value="Genomic_DNA"/>
</dbReference>
<evidence type="ECO:0000256" key="2">
    <source>
        <dbReference type="ARBA" id="ARBA00009592"/>
    </source>
</evidence>
<evidence type="ECO:0000256" key="10">
    <source>
        <dbReference type="ARBA" id="ARBA00023170"/>
    </source>
</evidence>
<evidence type="ECO:0000256" key="9">
    <source>
        <dbReference type="ARBA" id="ARBA00023136"/>
    </source>
</evidence>
<comment type="caution">
    <text evidence="16">The sequence shown here is derived from an EMBL/GenBank/DDBJ whole genome shotgun (WGS) entry which is preliminary data.</text>
</comment>
<evidence type="ECO:0000256" key="12">
    <source>
        <dbReference type="SAM" id="Phobius"/>
    </source>
</evidence>
<feature type="domain" description="Disease resistance R13L4/SHOC-2-like LRR" evidence="15">
    <location>
        <begin position="85"/>
        <end position="314"/>
    </location>
</feature>
<protein>
    <recommendedName>
        <fullName evidence="18">Leucine-rich repeat-containing N-terminal plant-type domain-containing protein</fullName>
    </recommendedName>
</protein>